<dbReference type="InterPro" id="IPR000873">
    <property type="entry name" value="AMP-dep_synth/lig_dom"/>
</dbReference>
<evidence type="ECO:0000313" key="10">
    <source>
        <dbReference type="EMBL" id="BAT30939.1"/>
    </source>
</evidence>
<dbReference type="PANTHER" id="PTHR43859">
    <property type="entry name" value="ACYL-ACTIVATING ENZYME"/>
    <property type="match status" value="1"/>
</dbReference>
<reference evidence="10" key="1">
    <citation type="journal article" date="2015" name="Proc. Natl. Acad. Sci. U.S.A.">
        <title>Bacterial clade with the ribosomal RNA operon on a small plasmid rather than the chromosome.</title>
        <authorList>
            <person name="Anda M."/>
            <person name="Ohtsubo Y."/>
            <person name="Okubo T."/>
            <person name="Sugawara M."/>
            <person name="Nagata Y."/>
            <person name="Tsuda M."/>
            <person name="Minamisawa K."/>
            <person name="Mitsui H."/>
        </authorList>
    </citation>
    <scope>NUCLEOTIDE SEQUENCE</scope>
    <source>
        <strain evidence="10">DSM 15513</strain>
    </source>
</reference>
<comment type="catalytic activity">
    <reaction evidence="5">
        <text>3-(methylsulfanyl)propanoate + ATP + CoA = 3-(methylsulfanyl)propanoyl-CoA + AMP + diphosphate</text>
        <dbReference type="Rhea" id="RHEA:43052"/>
        <dbReference type="ChEBI" id="CHEBI:30616"/>
        <dbReference type="ChEBI" id="CHEBI:33019"/>
        <dbReference type="ChEBI" id="CHEBI:49016"/>
        <dbReference type="ChEBI" id="CHEBI:57287"/>
        <dbReference type="ChEBI" id="CHEBI:82815"/>
        <dbReference type="ChEBI" id="CHEBI:456215"/>
        <dbReference type="EC" id="6.2.1.44"/>
    </reaction>
    <physiologicalReaction direction="left-to-right" evidence="5">
        <dbReference type="Rhea" id="RHEA:43053"/>
    </physiologicalReaction>
</comment>
<dbReference type="Pfam" id="PF13193">
    <property type="entry name" value="AMP-binding_C"/>
    <property type="match status" value="1"/>
</dbReference>
<dbReference type="EC" id="6.2.1.44" evidence="6"/>
<keyword evidence="3" id="KW-0276">Fatty acid metabolism</keyword>
<dbReference type="AlphaFoldDB" id="A0A0P0Z9X2"/>
<dbReference type="EMBL" id="LC066395">
    <property type="protein sequence ID" value="BAT30939.1"/>
    <property type="molecule type" value="Genomic_DNA"/>
</dbReference>
<sequence>MNGVQCDMLGLMQNRQLSIASLIEHAARTHGSTEVVSRLVDGSIHRSTYHETARRSRQAANALQSLGVEVGDRVATLAWNTHRHLELYYAISGFGAVCHTINPRLFFEQIRFIVDHAEDRVLFFDPTFSGLVEEIAEVCPSVEAFVVLCSRDEMPRDLKVGNLLCYEDLLTDEVETFQWPDLPEETAAALCYTSGTTGNPKGVLYSHRSTILHAYASVMPDAFGISARDCVMPASSMYHANAWGLPYAATLAGAKLVLPCNQLDGPHLTEMIDAERVTISCGVPTIWLGVLQYLAKTKQSLKSLRRLVVSGSACPVSLITNYRKRHDVEIMHFWGMTELSPLGTIARVPHEDANAPDEVLDEMRSRQGRPLYGVEIEIVDDEGVPLPHDGETFGDLMVRGFWVADGYFRRDERESDAEGWFRTGDVSTIDPSGVMRITDRSKDVIKSGGEWISSIDLENAAVGHPSVAEAAVVGIPHPKWDERPLLIAVLNEGAEPDAQSIRDFLLDHVARWQLPDDIVFVDEIPHTATGKILKMELRDIYADHFLSSEED</sequence>
<evidence type="ECO:0000256" key="6">
    <source>
        <dbReference type="ARBA" id="ARBA00066616"/>
    </source>
</evidence>
<evidence type="ECO:0000259" key="8">
    <source>
        <dbReference type="Pfam" id="PF00501"/>
    </source>
</evidence>
<evidence type="ECO:0000256" key="5">
    <source>
        <dbReference type="ARBA" id="ARBA00051915"/>
    </source>
</evidence>
<comment type="similarity">
    <text evidence="1">Belongs to the ATP-dependent AMP-binding enzyme family.</text>
</comment>
<feature type="domain" description="AMP-binding enzyme C-terminal" evidence="9">
    <location>
        <begin position="457"/>
        <end position="531"/>
    </location>
</feature>
<accession>A0A0P0Z9X2</accession>
<keyword evidence="2" id="KW-0436">Ligase</keyword>
<evidence type="ECO:0000259" key="9">
    <source>
        <dbReference type="Pfam" id="PF13193"/>
    </source>
</evidence>
<evidence type="ECO:0000256" key="2">
    <source>
        <dbReference type="ARBA" id="ARBA00022598"/>
    </source>
</evidence>
<dbReference type="PROSITE" id="PS00455">
    <property type="entry name" value="AMP_BINDING"/>
    <property type="match status" value="1"/>
</dbReference>
<dbReference type="GO" id="GO:0006631">
    <property type="term" value="P:fatty acid metabolic process"/>
    <property type="evidence" value="ECO:0007669"/>
    <property type="project" value="UniProtKB-KW"/>
</dbReference>
<evidence type="ECO:0000256" key="3">
    <source>
        <dbReference type="ARBA" id="ARBA00022832"/>
    </source>
</evidence>
<dbReference type="GO" id="GO:0016874">
    <property type="term" value="F:ligase activity"/>
    <property type="evidence" value="ECO:0007669"/>
    <property type="project" value="UniProtKB-KW"/>
</dbReference>
<dbReference type="InterPro" id="IPR020845">
    <property type="entry name" value="AMP-binding_CS"/>
</dbReference>
<proteinExistence type="inferred from homology"/>
<dbReference type="InterPro" id="IPR042099">
    <property type="entry name" value="ANL_N_sf"/>
</dbReference>
<dbReference type="Gene3D" id="3.30.300.30">
    <property type="match status" value="1"/>
</dbReference>
<organism evidence="10">
    <name type="scientific">Fulvimarina pelagi</name>
    <dbReference type="NCBI Taxonomy" id="217511"/>
    <lineage>
        <taxon>Bacteria</taxon>
        <taxon>Pseudomonadati</taxon>
        <taxon>Pseudomonadota</taxon>
        <taxon>Alphaproteobacteria</taxon>
        <taxon>Hyphomicrobiales</taxon>
        <taxon>Aurantimonadaceae</taxon>
        <taxon>Fulvimarina</taxon>
    </lineage>
</organism>
<keyword evidence="4" id="KW-0443">Lipid metabolism</keyword>
<dbReference type="PANTHER" id="PTHR43859:SF4">
    <property type="entry name" value="BUTANOATE--COA LIGASE AAE1-RELATED"/>
    <property type="match status" value="1"/>
</dbReference>
<protein>
    <recommendedName>
        <fullName evidence="7">3-methylmercaptopropionyl-CoA ligase</fullName>
        <ecNumber evidence="6">6.2.1.44</ecNumber>
    </recommendedName>
</protein>
<dbReference type="CDD" id="cd12119">
    <property type="entry name" value="ttLC_FACS_AlkK_like"/>
    <property type="match status" value="1"/>
</dbReference>
<dbReference type="SUPFAM" id="SSF56801">
    <property type="entry name" value="Acetyl-CoA synthetase-like"/>
    <property type="match status" value="1"/>
</dbReference>
<dbReference type="FunFam" id="3.30.300.30:FF:000008">
    <property type="entry name" value="2,3-dihydroxybenzoate-AMP ligase"/>
    <property type="match status" value="1"/>
</dbReference>
<evidence type="ECO:0000256" key="4">
    <source>
        <dbReference type="ARBA" id="ARBA00023098"/>
    </source>
</evidence>
<name>A0A0P0Z9X2_9HYPH</name>
<dbReference type="NCBIfam" id="NF004837">
    <property type="entry name" value="PRK06187.1"/>
    <property type="match status" value="1"/>
</dbReference>
<dbReference type="InterPro" id="IPR025110">
    <property type="entry name" value="AMP-bd_C"/>
</dbReference>
<dbReference type="InterPro" id="IPR045851">
    <property type="entry name" value="AMP-bd_C_sf"/>
</dbReference>
<dbReference type="Gene3D" id="3.40.50.12780">
    <property type="entry name" value="N-terminal domain of ligase-like"/>
    <property type="match status" value="1"/>
</dbReference>
<dbReference type="Pfam" id="PF00501">
    <property type="entry name" value="AMP-binding"/>
    <property type="match status" value="1"/>
</dbReference>
<evidence type="ECO:0000256" key="7">
    <source>
        <dbReference type="ARBA" id="ARBA00067668"/>
    </source>
</evidence>
<feature type="domain" description="AMP-dependent synthetase/ligase" evidence="8">
    <location>
        <begin position="24"/>
        <end position="408"/>
    </location>
</feature>
<evidence type="ECO:0000256" key="1">
    <source>
        <dbReference type="ARBA" id="ARBA00006432"/>
    </source>
</evidence>